<dbReference type="RefSeq" id="WP_204537958.1">
    <property type="nucleotide sequence ID" value="NZ_JAFBFI010000002.1"/>
</dbReference>
<dbReference type="Pfam" id="PF10057">
    <property type="entry name" value="MpsC"/>
    <property type="match status" value="2"/>
</dbReference>
<evidence type="ECO:0000313" key="2">
    <source>
        <dbReference type="EMBL" id="MBM7691044.1"/>
    </source>
</evidence>
<dbReference type="InterPro" id="IPR018745">
    <property type="entry name" value="MpsC"/>
</dbReference>
<accession>A0ABS2QD29</accession>
<comment type="caution">
    <text evidence="2">The sequence shown here is derived from an EMBL/GenBank/DDBJ whole genome shotgun (WGS) entry which is preliminary data.</text>
</comment>
<keyword evidence="3" id="KW-1185">Reference proteome</keyword>
<evidence type="ECO:0000259" key="1">
    <source>
        <dbReference type="Pfam" id="PF10057"/>
    </source>
</evidence>
<reference evidence="2 3" key="1">
    <citation type="submission" date="2021-01" db="EMBL/GenBank/DDBJ databases">
        <title>Genomic Encyclopedia of Type Strains, Phase IV (KMG-IV): sequencing the most valuable type-strain genomes for metagenomic binning, comparative biology and taxonomic classification.</title>
        <authorList>
            <person name="Goeker M."/>
        </authorList>
    </citation>
    <scope>NUCLEOTIDE SEQUENCE [LARGE SCALE GENOMIC DNA]</scope>
    <source>
        <strain evidence="2 3">DSM 105482</strain>
    </source>
</reference>
<protein>
    <submittedName>
        <fullName evidence="2">Uncharacterized protein YbcI</fullName>
    </submittedName>
</protein>
<organism evidence="2 3">
    <name type="scientific">Peribacillus deserti</name>
    <dbReference type="NCBI Taxonomy" id="673318"/>
    <lineage>
        <taxon>Bacteria</taxon>
        <taxon>Bacillati</taxon>
        <taxon>Bacillota</taxon>
        <taxon>Bacilli</taxon>
        <taxon>Bacillales</taxon>
        <taxon>Bacillaceae</taxon>
        <taxon>Peribacillus</taxon>
    </lineage>
</organism>
<feature type="domain" description="Na+-translocating membrane potential-generating system MpsC" evidence="1">
    <location>
        <begin position="135"/>
        <end position="227"/>
    </location>
</feature>
<evidence type="ECO:0000313" key="3">
    <source>
        <dbReference type="Proteomes" id="UP000823486"/>
    </source>
</evidence>
<dbReference type="EMBL" id="JAFBFI010000002">
    <property type="protein sequence ID" value="MBM7691044.1"/>
    <property type="molecule type" value="Genomic_DNA"/>
</dbReference>
<sequence>MKDMSKNIQTEFSSYIGKLFRNQFGKGPESVFITISDSFLSIYLRNFLSPLEKALLVQRQDQTVYQTRDIIMKILIPEIKLHFHSVTGLEINEVYYDWDLFNRTGFMVGLISDHEIDARTYPGHEKVNQLIGNLSEKIQKRPMNITSAFLNPKTLLITRQGVLTMVEKELISSGYMETLRYTKKNLERTIFYNNAFNFDELLDQRVADVFVDWNFRNDESHIVLILSPNRKIKTE</sequence>
<feature type="domain" description="Na+-translocating membrane potential-generating system MpsC" evidence="1">
    <location>
        <begin position="6"/>
        <end position="108"/>
    </location>
</feature>
<proteinExistence type="predicted"/>
<name>A0ABS2QD29_9BACI</name>
<dbReference type="Proteomes" id="UP000823486">
    <property type="component" value="Unassembled WGS sequence"/>
</dbReference>
<gene>
    <name evidence="2" type="ORF">JOC77_000449</name>
</gene>